<dbReference type="PANTHER" id="PTHR47165:SF4">
    <property type="entry name" value="OS03G0429900 PROTEIN"/>
    <property type="match status" value="1"/>
</dbReference>
<accession>A0ABM0TED9</accession>
<organism evidence="3 4">
    <name type="scientific">Camelina sativa</name>
    <name type="common">False flax</name>
    <name type="synonym">Myagrum sativum</name>
    <dbReference type="NCBI Taxonomy" id="90675"/>
    <lineage>
        <taxon>Eukaryota</taxon>
        <taxon>Viridiplantae</taxon>
        <taxon>Streptophyta</taxon>
        <taxon>Embryophyta</taxon>
        <taxon>Tracheophyta</taxon>
        <taxon>Spermatophyta</taxon>
        <taxon>Magnoliopsida</taxon>
        <taxon>eudicotyledons</taxon>
        <taxon>Gunneridae</taxon>
        <taxon>Pentapetalae</taxon>
        <taxon>rosids</taxon>
        <taxon>malvids</taxon>
        <taxon>Brassicales</taxon>
        <taxon>Brassicaceae</taxon>
        <taxon>Camelineae</taxon>
        <taxon>Camelina</taxon>
    </lineage>
</organism>
<dbReference type="GeneID" id="104710252"/>
<proteinExistence type="predicted"/>
<dbReference type="PANTHER" id="PTHR47165">
    <property type="entry name" value="OS03G0429900 PROTEIN"/>
    <property type="match status" value="1"/>
</dbReference>
<dbReference type="InterPro" id="IPR003871">
    <property type="entry name" value="RFA1B/D_OB_1st"/>
</dbReference>
<feature type="domain" description="Replication protein A 70 kDa DNA-binding subunit B/D first OB fold" evidence="2">
    <location>
        <begin position="2"/>
        <end position="102"/>
    </location>
</feature>
<dbReference type="Proteomes" id="UP000694864">
    <property type="component" value="Chromosome 1"/>
</dbReference>
<reference evidence="3" key="1">
    <citation type="journal article" date="2014" name="Nat. Commun.">
        <title>The emerging biofuel crop Camelina sativa retains a highly undifferentiated hexaploid genome structure.</title>
        <authorList>
            <person name="Kagale S."/>
            <person name="Koh C."/>
            <person name="Nixon J."/>
            <person name="Bollina V."/>
            <person name="Clarke W.E."/>
            <person name="Tuteja R."/>
            <person name="Spillane C."/>
            <person name="Robinson S.J."/>
            <person name="Links M.G."/>
            <person name="Clarke C."/>
            <person name="Higgins E.E."/>
            <person name="Huebert T."/>
            <person name="Sharpe A.G."/>
            <person name="Parkin I.A."/>
        </authorList>
    </citation>
    <scope>NUCLEOTIDE SEQUENCE [LARGE SCALE GENOMIC DNA]</scope>
    <source>
        <strain evidence="3">cv. DH55</strain>
    </source>
</reference>
<sequence>MTYLTDVKSYKTSWRVQVKVLHAWKQYTSQSGETLEMVLADQKSAKINASIKKELVSKFERQVTKGEWRVIENFGLTQVRVQFRVTNHLFKMGFVNNTHVTPYVAISDDVYLTLPDFQNIIVGDLNPFYLIDVLGQNVNVGPMDTIEVNNKPTKKLEFEIRNISLPCTIWGKFADQVYQACEDVEGTRVVCLIRFTKIHTFRELVLSDEEKKKFALQDIDIRPKRDDSSLDKFKSMPQPPRRSISDSNVLIVDEKNYDHDDQAKKHAGWIEIMTP</sequence>
<dbReference type="Gene3D" id="2.40.50.140">
    <property type="entry name" value="Nucleic acid-binding proteins"/>
    <property type="match status" value="2"/>
</dbReference>
<feature type="region of interest" description="Disordered" evidence="1">
    <location>
        <begin position="226"/>
        <end position="245"/>
    </location>
</feature>
<evidence type="ECO:0000313" key="3">
    <source>
        <dbReference type="Proteomes" id="UP000694864"/>
    </source>
</evidence>
<evidence type="ECO:0000313" key="4">
    <source>
        <dbReference type="RefSeq" id="XP_010425129.1"/>
    </source>
</evidence>
<dbReference type="Pfam" id="PF02721">
    <property type="entry name" value="DUF223"/>
    <property type="match status" value="1"/>
</dbReference>
<keyword evidence="3" id="KW-1185">Reference proteome</keyword>
<name>A0ABM0TED9_CAMSA</name>
<evidence type="ECO:0000256" key="1">
    <source>
        <dbReference type="SAM" id="MobiDB-lite"/>
    </source>
</evidence>
<dbReference type="SUPFAM" id="SSF50249">
    <property type="entry name" value="Nucleic acid-binding proteins"/>
    <property type="match status" value="2"/>
</dbReference>
<evidence type="ECO:0000259" key="2">
    <source>
        <dbReference type="Pfam" id="PF02721"/>
    </source>
</evidence>
<dbReference type="CDD" id="cd04480">
    <property type="entry name" value="RPA1_DBD_A_like"/>
    <property type="match status" value="1"/>
</dbReference>
<dbReference type="RefSeq" id="XP_010425129.1">
    <property type="nucleotide sequence ID" value="XM_010426827.1"/>
</dbReference>
<gene>
    <name evidence="4" type="primary">LOC104710252</name>
</gene>
<dbReference type="InterPro" id="IPR012340">
    <property type="entry name" value="NA-bd_OB-fold"/>
</dbReference>
<reference evidence="4" key="2">
    <citation type="submission" date="2025-08" db="UniProtKB">
        <authorList>
            <consortium name="RefSeq"/>
        </authorList>
    </citation>
    <scope>IDENTIFICATION</scope>
    <source>
        <tissue evidence="4">Leaf</tissue>
    </source>
</reference>
<protein>
    <submittedName>
        <fullName evidence="4">Uncharacterized protein LOC104710252</fullName>
    </submittedName>
</protein>
<dbReference type="CDD" id="cd04481">
    <property type="entry name" value="RPA1_DBD_B_like"/>
    <property type="match status" value="1"/>
</dbReference>